<feature type="compositionally biased region" description="Low complexity" evidence="4">
    <location>
        <begin position="475"/>
        <end position="496"/>
    </location>
</feature>
<feature type="chain" id="PRO_5034937857" description="CBM1 domain-containing protein" evidence="5">
    <location>
        <begin position="18"/>
        <end position="534"/>
    </location>
</feature>
<dbReference type="Pfam" id="PF17189">
    <property type="entry name" value="Glyco_hydro_30C"/>
    <property type="match status" value="1"/>
</dbReference>
<dbReference type="Gene3D" id="2.60.40.1180">
    <property type="entry name" value="Golgi alpha-mannosidase II"/>
    <property type="match status" value="1"/>
</dbReference>
<accession>A0A8H5CJ96</accession>
<dbReference type="OrthoDB" id="2012278at2759"/>
<name>A0A8H5CJ96_9AGAR</name>
<organism evidence="7 8">
    <name type="scientific">Collybiopsis confluens</name>
    <dbReference type="NCBI Taxonomy" id="2823264"/>
    <lineage>
        <taxon>Eukaryota</taxon>
        <taxon>Fungi</taxon>
        <taxon>Dikarya</taxon>
        <taxon>Basidiomycota</taxon>
        <taxon>Agaricomycotina</taxon>
        <taxon>Agaricomycetes</taxon>
        <taxon>Agaricomycetidae</taxon>
        <taxon>Agaricales</taxon>
        <taxon>Marasmiineae</taxon>
        <taxon>Omphalotaceae</taxon>
        <taxon>Collybiopsis</taxon>
    </lineage>
</organism>
<dbReference type="GO" id="GO:0030248">
    <property type="term" value="F:cellulose binding"/>
    <property type="evidence" value="ECO:0007669"/>
    <property type="project" value="InterPro"/>
</dbReference>
<dbReference type="Pfam" id="PF02057">
    <property type="entry name" value="Glyco_hydro_59"/>
    <property type="match status" value="1"/>
</dbReference>
<dbReference type="SMART" id="SM00236">
    <property type="entry name" value="fCBD"/>
    <property type="match status" value="1"/>
</dbReference>
<sequence length="534" mass="55621">MNRVCSLLVLVSQLVYGAQLPRNVGPDLSSKATDVAITVNLGTAFQTMDGFGTSEAFGRALNIFDASPTAQTAALDLLFNPASGAGFTILRNRIGNSNTASDSVEPNAPSSPTATPAYDFDGIDSGQVWLSQQARAMGVQHIYADAWGAPYFMKTNDNLGNGGFLCGVTGETCSSGSWLQAYANFLVQYIKFYQSVNVTIDYLGFLNEPEFAASYSSMLSDGQQAADLIKVLHPTLASAGLSNVKIACCDSEGWANQRTMTADMVTAGVDSEIGVITSHSYTTQPDTPISIDHNVWMTEYADLSGSWDTNWFQSGIFGEGFFWAQLIYKGIVNAGAETAATTNSCLISINGDTVIASARLWAMAQWSRYVRPGAIRTATTSGLDTLLTSAFKNVDGTVSVQVLNTATSSQAVTITVSGGTFTSVTALTSNQANGGVPTALSATLSGGVISATVSASSMTTFILSGISSTSPPPSSSTSTAHTTTTASSTSSPSPTSGGTVAEFGQCGGISYSGSTACMPPFTCQVLNPYFSQCL</sequence>
<protein>
    <recommendedName>
        <fullName evidence="6">CBM1 domain-containing protein</fullName>
    </recommendedName>
</protein>
<dbReference type="InterPro" id="IPR017853">
    <property type="entry name" value="GH"/>
</dbReference>
<dbReference type="Gene3D" id="3.20.20.80">
    <property type="entry name" value="Glycosidases"/>
    <property type="match status" value="1"/>
</dbReference>
<dbReference type="InterPro" id="IPR000254">
    <property type="entry name" value="CBD"/>
</dbReference>
<dbReference type="GO" id="GO:0016020">
    <property type="term" value="C:membrane"/>
    <property type="evidence" value="ECO:0007669"/>
    <property type="project" value="GOC"/>
</dbReference>
<dbReference type="SUPFAM" id="SSF57180">
    <property type="entry name" value="Cellulose-binding domain"/>
    <property type="match status" value="1"/>
</dbReference>
<dbReference type="SUPFAM" id="SSF51445">
    <property type="entry name" value="(Trans)glycosidases"/>
    <property type="match status" value="1"/>
</dbReference>
<feature type="domain" description="CBM1" evidence="6">
    <location>
        <begin position="498"/>
        <end position="534"/>
    </location>
</feature>
<feature type="region of interest" description="Disordered" evidence="4">
    <location>
        <begin position="467"/>
        <end position="498"/>
    </location>
</feature>
<dbReference type="Proteomes" id="UP000518752">
    <property type="component" value="Unassembled WGS sequence"/>
</dbReference>
<keyword evidence="8" id="KW-1185">Reference proteome</keyword>
<evidence type="ECO:0000256" key="1">
    <source>
        <dbReference type="ARBA" id="ARBA00005382"/>
    </source>
</evidence>
<dbReference type="GO" id="GO:0006680">
    <property type="term" value="P:glucosylceramide catabolic process"/>
    <property type="evidence" value="ECO:0007669"/>
    <property type="project" value="TreeGrafter"/>
</dbReference>
<dbReference type="PROSITE" id="PS00562">
    <property type="entry name" value="CBM1_1"/>
    <property type="match status" value="1"/>
</dbReference>
<keyword evidence="3" id="KW-0378">Hydrolase</keyword>
<dbReference type="InterPro" id="IPR001139">
    <property type="entry name" value="Glyco_hydro_30"/>
</dbReference>
<dbReference type="InterPro" id="IPR049161">
    <property type="entry name" value="GH59_cat"/>
</dbReference>
<dbReference type="GO" id="GO:0005975">
    <property type="term" value="P:carbohydrate metabolic process"/>
    <property type="evidence" value="ECO:0007669"/>
    <property type="project" value="InterPro"/>
</dbReference>
<proteinExistence type="inferred from homology"/>
<dbReference type="InterPro" id="IPR035971">
    <property type="entry name" value="CBD_sf"/>
</dbReference>
<evidence type="ECO:0000256" key="5">
    <source>
        <dbReference type="SAM" id="SignalP"/>
    </source>
</evidence>
<dbReference type="PROSITE" id="PS51164">
    <property type="entry name" value="CBM1_2"/>
    <property type="match status" value="1"/>
</dbReference>
<evidence type="ECO:0000259" key="6">
    <source>
        <dbReference type="PROSITE" id="PS51164"/>
    </source>
</evidence>
<evidence type="ECO:0000313" key="7">
    <source>
        <dbReference type="EMBL" id="KAF5342754.1"/>
    </source>
</evidence>
<dbReference type="GO" id="GO:0005576">
    <property type="term" value="C:extracellular region"/>
    <property type="evidence" value="ECO:0007669"/>
    <property type="project" value="InterPro"/>
</dbReference>
<dbReference type="InterPro" id="IPR033452">
    <property type="entry name" value="GH30_C"/>
</dbReference>
<reference evidence="7 8" key="1">
    <citation type="journal article" date="2020" name="ISME J.">
        <title>Uncovering the hidden diversity of litter-decomposition mechanisms in mushroom-forming fungi.</title>
        <authorList>
            <person name="Floudas D."/>
            <person name="Bentzer J."/>
            <person name="Ahren D."/>
            <person name="Johansson T."/>
            <person name="Persson P."/>
            <person name="Tunlid A."/>
        </authorList>
    </citation>
    <scope>NUCLEOTIDE SEQUENCE [LARGE SCALE GENOMIC DNA]</scope>
    <source>
        <strain evidence="7 8">CBS 406.79</strain>
    </source>
</reference>
<evidence type="ECO:0000256" key="2">
    <source>
        <dbReference type="ARBA" id="ARBA00022729"/>
    </source>
</evidence>
<gene>
    <name evidence="7" type="ORF">D9757_014512</name>
</gene>
<dbReference type="PANTHER" id="PTHR11069">
    <property type="entry name" value="GLUCOSYLCERAMIDASE"/>
    <property type="match status" value="1"/>
</dbReference>
<dbReference type="AlphaFoldDB" id="A0A8H5CJ96"/>
<feature type="signal peptide" evidence="5">
    <location>
        <begin position="1"/>
        <end position="17"/>
    </location>
</feature>
<comment type="similarity">
    <text evidence="1">Belongs to the glycosyl hydrolase 30 family.</text>
</comment>
<comment type="caution">
    <text evidence="7">The sequence shown here is derived from an EMBL/GenBank/DDBJ whole genome shotgun (WGS) entry which is preliminary data.</text>
</comment>
<keyword evidence="2 5" id="KW-0732">Signal</keyword>
<dbReference type="PANTHER" id="PTHR11069:SF23">
    <property type="entry name" value="LYSOSOMAL ACID GLUCOSYLCERAMIDASE"/>
    <property type="match status" value="1"/>
</dbReference>
<evidence type="ECO:0000313" key="8">
    <source>
        <dbReference type="Proteomes" id="UP000518752"/>
    </source>
</evidence>
<dbReference type="SUPFAM" id="SSF51011">
    <property type="entry name" value="Glycosyl hydrolase domain"/>
    <property type="match status" value="1"/>
</dbReference>
<evidence type="ECO:0000256" key="4">
    <source>
        <dbReference type="SAM" id="MobiDB-lite"/>
    </source>
</evidence>
<dbReference type="Pfam" id="PF00734">
    <property type="entry name" value="CBM_1"/>
    <property type="match status" value="1"/>
</dbReference>
<dbReference type="EMBL" id="JAACJN010000491">
    <property type="protein sequence ID" value="KAF5342754.1"/>
    <property type="molecule type" value="Genomic_DNA"/>
</dbReference>
<dbReference type="InterPro" id="IPR013780">
    <property type="entry name" value="Glyco_hydro_b"/>
</dbReference>
<evidence type="ECO:0000256" key="3">
    <source>
        <dbReference type="ARBA" id="ARBA00022801"/>
    </source>
</evidence>
<dbReference type="GO" id="GO:0004348">
    <property type="term" value="F:glucosylceramidase activity"/>
    <property type="evidence" value="ECO:0007669"/>
    <property type="project" value="InterPro"/>
</dbReference>